<gene>
    <name evidence="2" type="ORF">FGG12_05710</name>
</gene>
<name>A0ABY3ESM8_9BURK</name>
<dbReference type="EMBL" id="VCIZ01000002">
    <property type="protein sequence ID" value="TSP13967.1"/>
    <property type="molecule type" value="Genomic_DNA"/>
</dbReference>
<protein>
    <recommendedName>
        <fullName evidence="4">DUF1640 domain-containing protein</fullName>
    </recommendedName>
</protein>
<evidence type="ECO:0000313" key="2">
    <source>
        <dbReference type="EMBL" id="TSP13967.1"/>
    </source>
</evidence>
<comment type="caution">
    <text evidence="2">The sequence shown here is derived from an EMBL/GenBank/DDBJ whole genome shotgun (WGS) entry which is preliminary data.</text>
</comment>
<sequence length="113" mass="12781">MTASSTDNLVAAFQQNVKEMRGELHEMRQGMAEIAKAVTKLAVLEERHSAVMLHLDRLNGRFESMERRMKSVEDEQLKFVTRLQMSALAIKVFWCVLGGGALFLGKRVIELAM</sequence>
<reference evidence="2 3" key="1">
    <citation type="submission" date="2019-05" db="EMBL/GenBank/DDBJ databases">
        <title>Whole genome sequence analysis of Cupriavidus campinensis S14E4C strain.</title>
        <authorList>
            <person name="Abbaszade G."/>
            <person name="Szabo A."/>
            <person name="Toumi M."/>
            <person name="Toth E."/>
        </authorList>
    </citation>
    <scope>NUCLEOTIDE SEQUENCE [LARGE SCALE GENOMIC DNA]</scope>
    <source>
        <strain evidence="2 3">S14E4C</strain>
    </source>
</reference>
<keyword evidence="1" id="KW-0472">Membrane</keyword>
<feature type="transmembrane region" description="Helical" evidence="1">
    <location>
        <begin position="83"/>
        <end position="104"/>
    </location>
</feature>
<evidence type="ECO:0000256" key="1">
    <source>
        <dbReference type="SAM" id="Phobius"/>
    </source>
</evidence>
<dbReference type="RefSeq" id="WP_144196660.1">
    <property type="nucleotide sequence ID" value="NZ_VCIZ01000002.1"/>
</dbReference>
<dbReference type="Proteomes" id="UP000318943">
    <property type="component" value="Unassembled WGS sequence"/>
</dbReference>
<keyword evidence="1" id="KW-0812">Transmembrane</keyword>
<organism evidence="2 3">
    <name type="scientific">Cupriavidus campinensis</name>
    <dbReference type="NCBI Taxonomy" id="151783"/>
    <lineage>
        <taxon>Bacteria</taxon>
        <taxon>Pseudomonadati</taxon>
        <taxon>Pseudomonadota</taxon>
        <taxon>Betaproteobacteria</taxon>
        <taxon>Burkholderiales</taxon>
        <taxon>Burkholderiaceae</taxon>
        <taxon>Cupriavidus</taxon>
    </lineage>
</organism>
<evidence type="ECO:0008006" key="4">
    <source>
        <dbReference type="Google" id="ProtNLM"/>
    </source>
</evidence>
<evidence type="ECO:0000313" key="3">
    <source>
        <dbReference type="Proteomes" id="UP000318943"/>
    </source>
</evidence>
<proteinExistence type="predicted"/>
<accession>A0ABY3ESM8</accession>
<keyword evidence="1" id="KW-1133">Transmembrane helix</keyword>
<keyword evidence="3" id="KW-1185">Reference proteome</keyword>